<dbReference type="SMART" id="SM00382">
    <property type="entry name" value="AAA"/>
    <property type="match status" value="1"/>
</dbReference>
<evidence type="ECO:0000256" key="7">
    <source>
        <dbReference type="ARBA" id="ARBA00023136"/>
    </source>
</evidence>
<dbReference type="GO" id="GO:0005886">
    <property type="term" value="C:plasma membrane"/>
    <property type="evidence" value="ECO:0007669"/>
    <property type="project" value="UniProtKB-SubCell"/>
</dbReference>
<dbReference type="Pfam" id="PF00664">
    <property type="entry name" value="ABC_membrane"/>
    <property type="match status" value="1"/>
</dbReference>
<evidence type="ECO:0000256" key="4">
    <source>
        <dbReference type="ARBA" id="ARBA00022741"/>
    </source>
</evidence>
<dbReference type="Gene3D" id="3.40.50.300">
    <property type="entry name" value="P-loop containing nucleotide triphosphate hydrolases"/>
    <property type="match status" value="1"/>
</dbReference>
<dbReference type="NCBIfam" id="TIGR01842">
    <property type="entry name" value="type_I_sec_PrtD"/>
    <property type="match status" value="1"/>
</dbReference>
<gene>
    <name evidence="12" type="ORF">N177_3137</name>
</gene>
<dbReference type="PROSITE" id="PS00211">
    <property type="entry name" value="ABC_TRANSPORTER_1"/>
    <property type="match status" value="1"/>
</dbReference>
<protein>
    <submittedName>
        <fullName evidence="12">Type I secretion system ATPase</fullName>
    </submittedName>
</protein>
<reference evidence="12 13" key="1">
    <citation type="journal article" date="2014" name="Genome Announc.">
        <title>Draft Genome Sequence of Lutibaculum baratangense Strain AMV1T, Isolated from a Mud Volcano in Andamans, India.</title>
        <authorList>
            <person name="Singh A."/>
            <person name="Sreenivas A."/>
            <person name="Sathyanarayana Reddy G."/>
            <person name="Pinnaka A.K."/>
            <person name="Shivaji S."/>
        </authorList>
    </citation>
    <scope>NUCLEOTIDE SEQUENCE [LARGE SCALE GENOMIC DNA]</scope>
    <source>
        <strain evidence="12 13">AMV1</strain>
    </source>
</reference>
<evidence type="ECO:0000256" key="9">
    <source>
        <dbReference type="SAM" id="Phobius"/>
    </source>
</evidence>
<dbReference type="Pfam" id="PF00005">
    <property type="entry name" value="ABC_tran"/>
    <property type="match status" value="1"/>
</dbReference>
<evidence type="ECO:0000256" key="2">
    <source>
        <dbReference type="ARBA" id="ARBA00005417"/>
    </source>
</evidence>
<keyword evidence="4" id="KW-0547">Nucleotide-binding</keyword>
<comment type="subcellular location">
    <subcellularLocation>
        <location evidence="1">Cell membrane</location>
        <topology evidence="1">Multi-pass membrane protein</topology>
    </subcellularLocation>
</comment>
<dbReference type="PROSITE" id="PS50893">
    <property type="entry name" value="ABC_TRANSPORTER_2"/>
    <property type="match status" value="1"/>
</dbReference>
<dbReference type="InterPro" id="IPR017871">
    <property type="entry name" value="ABC_transporter-like_CS"/>
</dbReference>
<dbReference type="GO" id="GO:0016887">
    <property type="term" value="F:ATP hydrolysis activity"/>
    <property type="evidence" value="ECO:0007669"/>
    <property type="project" value="InterPro"/>
</dbReference>
<dbReference type="AlphaFoldDB" id="V4RCF1"/>
<dbReference type="Gene3D" id="1.20.1560.10">
    <property type="entry name" value="ABC transporter type 1, transmembrane domain"/>
    <property type="match status" value="1"/>
</dbReference>
<dbReference type="GO" id="GO:0034040">
    <property type="term" value="F:ATPase-coupled lipid transmembrane transporter activity"/>
    <property type="evidence" value="ECO:0007669"/>
    <property type="project" value="TreeGrafter"/>
</dbReference>
<sequence length="593" mass="62406">MAGDQDPLAGCRRGLLAAGGFSLALNLLMLTVPLYMTSVYDRVLSSRSGETLLMLTLVAVGALALAGLLEAVRQIVLMRTGARLEAALGERLLHISLSSPAGNESEPQGLRDLSQLRQFLSSPTVCAVFDAPVAPLFMALLFIIHPHLGWITLAASVLLLAVSYANRQLTKHPLSEAAQSGSAALQRAQVQARNADVIRAMGMTGSSVGSWWRENAVSLSSADRAGVTNASLSGLSRFLRLILQISILGYGALLVLTHSTMSAGIIFAASIISARALAPVDQIVGGWKSFVAAGHSWRRIKAILEGTPEPEARMKLPVPDGSVAVEKLIHAPATGGEPIIKGISFEIEPGEVVGVIGPSGAGKSTLARLLVGALQPTQGLVRIGGDDLRHWAPDALGPHVGYVPQDVELFPTTIACNIARMDPNPDADEVVTAARLAGCHKLIQRMRDGYETVIGPSGQVLSGGQRQRVALARALYGRPRVVVLDEPNASLDGEGEHALVTALQACREAGITCIVITQRPNVVPALTQLLVLREGRIEDFGPKEDVLRRQMRRKATDGAGTGARVEPRAASNLSPVPAEAAPPVMGRPAASAS</sequence>
<dbReference type="GO" id="GO:0030256">
    <property type="term" value="C:type I protein secretion system complex"/>
    <property type="evidence" value="ECO:0007669"/>
    <property type="project" value="InterPro"/>
</dbReference>
<evidence type="ECO:0000256" key="1">
    <source>
        <dbReference type="ARBA" id="ARBA00004651"/>
    </source>
</evidence>
<dbReference type="InterPro" id="IPR011527">
    <property type="entry name" value="ABC1_TM_dom"/>
</dbReference>
<dbReference type="STRING" id="631454.N177_3137"/>
<feature type="transmembrane region" description="Helical" evidence="9">
    <location>
        <begin position="148"/>
        <end position="165"/>
    </location>
</feature>
<dbReference type="Proteomes" id="UP000017819">
    <property type="component" value="Unassembled WGS sequence"/>
</dbReference>
<dbReference type="SUPFAM" id="SSF52540">
    <property type="entry name" value="P-loop containing nucleoside triphosphate hydrolases"/>
    <property type="match status" value="1"/>
</dbReference>
<feature type="transmembrane region" description="Helical" evidence="9">
    <location>
        <begin position="247"/>
        <end position="272"/>
    </location>
</feature>
<feature type="domain" description="ABC transmembrane type-1" evidence="11">
    <location>
        <begin position="16"/>
        <end position="292"/>
    </location>
</feature>
<dbReference type="InterPro" id="IPR039421">
    <property type="entry name" value="Type_1_exporter"/>
</dbReference>
<keyword evidence="6 9" id="KW-1133">Transmembrane helix</keyword>
<organism evidence="12 13">
    <name type="scientific">Lutibaculum baratangense AMV1</name>
    <dbReference type="NCBI Taxonomy" id="631454"/>
    <lineage>
        <taxon>Bacteria</taxon>
        <taxon>Pseudomonadati</taxon>
        <taxon>Pseudomonadota</taxon>
        <taxon>Alphaproteobacteria</taxon>
        <taxon>Hyphomicrobiales</taxon>
        <taxon>Tepidamorphaceae</taxon>
        <taxon>Lutibaculum</taxon>
    </lineage>
</organism>
<name>V4RCF1_9HYPH</name>
<feature type="domain" description="ABC transporter" evidence="10">
    <location>
        <begin position="323"/>
        <end position="559"/>
    </location>
</feature>
<dbReference type="PANTHER" id="PTHR24221">
    <property type="entry name" value="ATP-BINDING CASSETTE SUB-FAMILY B"/>
    <property type="match status" value="1"/>
</dbReference>
<dbReference type="RefSeq" id="WP_023433256.1">
    <property type="nucleotide sequence ID" value="NZ_AWXZ01000039.1"/>
</dbReference>
<dbReference type="GO" id="GO:0005524">
    <property type="term" value="F:ATP binding"/>
    <property type="evidence" value="ECO:0007669"/>
    <property type="project" value="UniProtKB-KW"/>
</dbReference>
<evidence type="ECO:0000313" key="12">
    <source>
        <dbReference type="EMBL" id="ESR23069.1"/>
    </source>
</evidence>
<evidence type="ECO:0000256" key="6">
    <source>
        <dbReference type="ARBA" id="ARBA00022989"/>
    </source>
</evidence>
<dbReference type="SUPFAM" id="SSF90123">
    <property type="entry name" value="ABC transporter transmembrane region"/>
    <property type="match status" value="1"/>
</dbReference>
<dbReference type="GO" id="GO:0030253">
    <property type="term" value="P:protein secretion by the type I secretion system"/>
    <property type="evidence" value="ECO:0007669"/>
    <property type="project" value="InterPro"/>
</dbReference>
<evidence type="ECO:0000256" key="5">
    <source>
        <dbReference type="ARBA" id="ARBA00022840"/>
    </source>
</evidence>
<dbReference type="PROSITE" id="PS50929">
    <property type="entry name" value="ABC_TM1F"/>
    <property type="match status" value="1"/>
</dbReference>
<comment type="similarity">
    <text evidence="2">Belongs to the ABC transporter superfamily.</text>
</comment>
<keyword evidence="13" id="KW-1185">Reference proteome</keyword>
<dbReference type="InterPro" id="IPR010128">
    <property type="entry name" value="ATPase_T1SS_PrtD-like"/>
</dbReference>
<keyword evidence="7 9" id="KW-0472">Membrane</keyword>
<evidence type="ECO:0000259" key="11">
    <source>
        <dbReference type="PROSITE" id="PS50929"/>
    </source>
</evidence>
<dbReference type="InterPro" id="IPR003439">
    <property type="entry name" value="ABC_transporter-like_ATP-bd"/>
</dbReference>
<feature type="transmembrane region" description="Helical" evidence="9">
    <location>
        <begin position="51"/>
        <end position="69"/>
    </location>
</feature>
<dbReference type="GO" id="GO:0140359">
    <property type="term" value="F:ABC-type transporter activity"/>
    <property type="evidence" value="ECO:0007669"/>
    <property type="project" value="InterPro"/>
</dbReference>
<keyword evidence="5" id="KW-0067">ATP-binding</keyword>
<dbReference type="EMBL" id="AWXZ01000039">
    <property type="protein sequence ID" value="ESR23069.1"/>
    <property type="molecule type" value="Genomic_DNA"/>
</dbReference>
<evidence type="ECO:0000259" key="10">
    <source>
        <dbReference type="PROSITE" id="PS50893"/>
    </source>
</evidence>
<evidence type="ECO:0000313" key="13">
    <source>
        <dbReference type="Proteomes" id="UP000017819"/>
    </source>
</evidence>
<dbReference type="PANTHER" id="PTHR24221:SF248">
    <property type="entry name" value="ABC TRANSPORTER TRANSMEMBRANE REGION"/>
    <property type="match status" value="1"/>
</dbReference>
<dbReference type="InterPro" id="IPR003593">
    <property type="entry name" value="AAA+_ATPase"/>
</dbReference>
<keyword evidence="3 9" id="KW-0812">Transmembrane</keyword>
<dbReference type="OrthoDB" id="9808328at2"/>
<dbReference type="eggNOG" id="COG4618">
    <property type="taxonomic scope" value="Bacteria"/>
</dbReference>
<feature type="transmembrane region" description="Helical" evidence="9">
    <location>
        <begin position="119"/>
        <end position="142"/>
    </location>
</feature>
<feature type="transmembrane region" description="Helical" evidence="9">
    <location>
        <begin position="15"/>
        <end position="36"/>
    </location>
</feature>
<dbReference type="InterPro" id="IPR036640">
    <property type="entry name" value="ABC1_TM_sf"/>
</dbReference>
<evidence type="ECO:0000256" key="8">
    <source>
        <dbReference type="SAM" id="MobiDB-lite"/>
    </source>
</evidence>
<comment type="caution">
    <text evidence="12">The sequence shown here is derived from an EMBL/GenBank/DDBJ whole genome shotgun (WGS) entry which is preliminary data.</text>
</comment>
<proteinExistence type="inferred from homology"/>
<evidence type="ECO:0000256" key="3">
    <source>
        <dbReference type="ARBA" id="ARBA00022692"/>
    </source>
</evidence>
<feature type="region of interest" description="Disordered" evidence="8">
    <location>
        <begin position="553"/>
        <end position="593"/>
    </location>
</feature>
<dbReference type="InterPro" id="IPR027417">
    <property type="entry name" value="P-loop_NTPase"/>
</dbReference>
<accession>V4RCF1</accession>